<dbReference type="PRINTS" id="PR00080">
    <property type="entry name" value="SDRFAMILY"/>
</dbReference>
<dbReference type="InterPro" id="IPR052178">
    <property type="entry name" value="Sec_Metab_Biosynth_SDR"/>
</dbReference>
<organism evidence="5 6">
    <name type="scientific">Asaia bogorensis</name>
    <dbReference type="NCBI Taxonomy" id="91915"/>
    <lineage>
        <taxon>Bacteria</taxon>
        <taxon>Pseudomonadati</taxon>
        <taxon>Pseudomonadota</taxon>
        <taxon>Alphaproteobacteria</taxon>
        <taxon>Acetobacterales</taxon>
        <taxon>Acetobacteraceae</taxon>
        <taxon>Asaia</taxon>
    </lineage>
</organism>
<dbReference type="Gene3D" id="3.40.50.720">
    <property type="entry name" value="NAD(P)-binding Rossmann-like Domain"/>
    <property type="match status" value="1"/>
</dbReference>
<dbReference type="eggNOG" id="COG1028">
    <property type="taxonomic scope" value="Bacteria"/>
</dbReference>
<accession>A0A060QIA1</accession>
<dbReference type="InterPro" id="IPR002347">
    <property type="entry name" value="SDR_fam"/>
</dbReference>
<dbReference type="Pfam" id="PF13561">
    <property type="entry name" value="adh_short_C2"/>
    <property type="match status" value="1"/>
</dbReference>
<feature type="domain" description="Ketoreductase" evidence="4">
    <location>
        <begin position="7"/>
        <end position="181"/>
    </location>
</feature>
<reference evidence="5 6" key="1">
    <citation type="journal article" date="2014" name="Genome Biol. Evol.">
        <title>Acetic acid bacteria genomes reveal functional traits for adaptation to life in insect guts.</title>
        <authorList>
            <person name="Chouaia B."/>
            <person name="Gaiarsa S."/>
            <person name="Crotti E."/>
            <person name="Comandatore F."/>
            <person name="Degli Esposti M."/>
            <person name="Ricci I."/>
            <person name="Alma A."/>
            <person name="Favia G."/>
            <person name="Bandi C."/>
            <person name="Daffonchio D."/>
        </authorList>
    </citation>
    <scope>NUCLEOTIDE SEQUENCE [LARGE SCALE GENOMIC DNA]</scope>
    <source>
        <strain evidence="5 6">SF2.1</strain>
    </source>
</reference>
<dbReference type="GO" id="GO:0004316">
    <property type="term" value="F:3-oxoacyl-[acyl-carrier-protein] reductase (NADPH) activity"/>
    <property type="evidence" value="ECO:0007669"/>
    <property type="project" value="UniProtKB-EC"/>
</dbReference>
<dbReference type="SMART" id="SM00822">
    <property type="entry name" value="PKS_KR"/>
    <property type="match status" value="1"/>
</dbReference>
<evidence type="ECO:0000256" key="3">
    <source>
        <dbReference type="ARBA" id="ARBA00023002"/>
    </source>
</evidence>
<dbReference type="Proteomes" id="UP000027583">
    <property type="component" value="Unassembled WGS sequence"/>
</dbReference>
<reference evidence="5 6" key="2">
    <citation type="journal article" date="2014" name="PLoS ONE">
        <title>Evolution of mitochondria reconstructed from the energy metabolism of living bacteria.</title>
        <authorList>
            <person name="Degli Esposti M."/>
            <person name="Chouaia B."/>
            <person name="Comandatore F."/>
            <person name="Crotti E."/>
            <person name="Sassera D."/>
            <person name="Lievens P.M."/>
            <person name="Daffonchio D."/>
            <person name="Bandi C."/>
        </authorList>
    </citation>
    <scope>NUCLEOTIDE SEQUENCE [LARGE SCALE GENOMIC DNA]</scope>
    <source>
        <strain evidence="5 6">SF2.1</strain>
    </source>
</reference>
<dbReference type="FunFam" id="3.40.50.720:FF:000084">
    <property type="entry name" value="Short-chain dehydrogenase reductase"/>
    <property type="match status" value="1"/>
</dbReference>
<evidence type="ECO:0000256" key="2">
    <source>
        <dbReference type="ARBA" id="ARBA00022857"/>
    </source>
</evidence>
<sequence>MTKLHRKTALVTGGSSGLGLAIATRFIAEGAFVYITGRRQAELERAVAALGSQAASIQADVSLPGDIERMVETIRRERGPIDILVANAGIVLPQTLEQATQANYDRTFDINVKGLYFTISKALGLLRSGSSVILVSSIAANKGVPGYGTYSASKAAIRSLSRTWTAELVERGIRINTLSPGPFDTPIMDSQADTPEGAEAVKRQWAAAVPMKRLGQPEELAAAALFLASDESSYVAGIDLIVDGGAAAV</sequence>
<evidence type="ECO:0000313" key="5">
    <source>
        <dbReference type="EMBL" id="CDG40428.1"/>
    </source>
</evidence>
<gene>
    <name evidence="5" type="ORF">ASAP_2383</name>
</gene>
<dbReference type="EC" id="1.1.1.100" evidence="5"/>
<protein>
    <submittedName>
        <fullName evidence="5">3-oxoacyl-[acyl-carrier protein] reductase</fullName>
        <ecNumber evidence="5">1.1.1.100</ecNumber>
    </submittedName>
</protein>
<keyword evidence="2" id="KW-0521">NADP</keyword>
<evidence type="ECO:0000256" key="1">
    <source>
        <dbReference type="ARBA" id="ARBA00006484"/>
    </source>
</evidence>
<evidence type="ECO:0000313" key="6">
    <source>
        <dbReference type="Proteomes" id="UP000027583"/>
    </source>
</evidence>
<keyword evidence="3 5" id="KW-0560">Oxidoreductase</keyword>
<dbReference type="PRINTS" id="PR00081">
    <property type="entry name" value="GDHRDH"/>
</dbReference>
<dbReference type="NCBIfam" id="NF005559">
    <property type="entry name" value="PRK07231.1"/>
    <property type="match status" value="1"/>
</dbReference>
<dbReference type="SUPFAM" id="SSF51735">
    <property type="entry name" value="NAD(P)-binding Rossmann-fold domains"/>
    <property type="match status" value="1"/>
</dbReference>
<name>A0A060QIA1_9PROT</name>
<dbReference type="EMBL" id="CBLX010000016">
    <property type="protein sequence ID" value="CDG40428.1"/>
    <property type="molecule type" value="Genomic_DNA"/>
</dbReference>
<dbReference type="PANTHER" id="PTHR43618:SF8">
    <property type="entry name" value="7ALPHA-HYDROXYSTEROID DEHYDROGENASE"/>
    <property type="match status" value="1"/>
</dbReference>
<dbReference type="InterPro" id="IPR036291">
    <property type="entry name" value="NAD(P)-bd_dom_sf"/>
</dbReference>
<dbReference type="CDD" id="cd05233">
    <property type="entry name" value="SDR_c"/>
    <property type="match status" value="1"/>
</dbReference>
<comment type="caution">
    <text evidence="5">The sequence shown here is derived from an EMBL/GenBank/DDBJ whole genome shotgun (WGS) entry which is preliminary data.</text>
</comment>
<dbReference type="AlphaFoldDB" id="A0A060QIA1"/>
<evidence type="ECO:0000259" key="4">
    <source>
        <dbReference type="SMART" id="SM00822"/>
    </source>
</evidence>
<dbReference type="InterPro" id="IPR057326">
    <property type="entry name" value="KR_dom"/>
</dbReference>
<dbReference type="RefSeq" id="WP_023978021.1">
    <property type="nucleotide sequence ID" value="NZ_CBLX010000016.1"/>
</dbReference>
<dbReference type="PANTHER" id="PTHR43618">
    <property type="entry name" value="7-ALPHA-HYDROXYSTEROID DEHYDROGENASE"/>
    <property type="match status" value="1"/>
</dbReference>
<comment type="similarity">
    <text evidence="1">Belongs to the short-chain dehydrogenases/reductases (SDR) family.</text>
</comment>
<proteinExistence type="inferred from homology"/>